<feature type="region of interest" description="Disordered" evidence="7">
    <location>
        <begin position="445"/>
        <end position="490"/>
    </location>
</feature>
<dbReference type="GO" id="GO:0015293">
    <property type="term" value="F:symporter activity"/>
    <property type="evidence" value="ECO:0007669"/>
    <property type="project" value="UniProtKB-KW"/>
</dbReference>
<feature type="transmembrane region" description="Helical" evidence="8">
    <location>
        <begin position="409"/>
        <end position="430"/>
    </location>
</feature>
<evidence type="ECO:0000256" key="2">
    <source>
        <dbReference type="ARBA" id="ARBA00006528"/>
    </source>
</evidence>
<evidence type="ECO:0000256" key="7">
    <source>
        <dbReference type="SAM" id="MobiDB-lite"/>
    </source>
</evidence>
<dbReference type="InterPro" id="IPR004710">
    <property type="entry name" value="Bilac:Na_transpt"/>
</dbReference>
<keyword evidence="4" id="KW-0769">Symport</keyword>
<reference evidence="10" key="1">
    <citation type="submission" date="2017-11" db="EMBL/GenBank/DDBJ databases">
        <title>The sensing device of the deep-sea amphipod.</title>
        <authorList>
            <person name="Kobayashi H."/>
            <person name="Nagahama T."/>
            <person name="Arai W."/>
            <person name="Sasagawa Y."/>
            <person name="Umeda M."/>
            <person name="Hayashi T."/>
            <person name="Nikaido I."/>
            <person name="Watanabe H."/>
            <person name="Oguri K."/>
            <person name="Kitazato H."/>
            <person name="Fujioka K."/>
            <person name="Kido Y."/>
            <person name="Takami H."/>
        </authorList>
    </citation>
    <scope>NUCLEOTIDE SEQUENCE</scope>
    <source>
        <tissue evidence="10">Whole body</tissue>
    </source>
</reference>
<feature type="signal peptide" evidence="9">
    <location>
        <begin position="1"/>
        <end position="25"/>
    </location>
</feature>
<keyword evidence="4" id="KW-0813">Transport</keyword>
<feature type="transmembrane region" description="Helical" evidence="8">
    <location>
        <begin position="154"/>
        <end position="178"/>
    </location>
</feature>
<evidence type="ECO:0000256" key="4">
    <source>
        <dbReference type="ARBA" id="ARBA00022847"/>
    </source>
</evidence>
<evidence type="ECO:0000256" key="1">
    <source>
        <dbReference type="ARBA" id="ARBA00004141"/>
    </source>
</evidence>
<feature type="transmembrane region" description="Helical" evidence="8">
    <location>
        <begin position="349"/>
        <end position="371"/>
    </location>
</feature>
<comment type="subcellular location">
    <subcellularLocation>
        <location evidence="1">Membrane</location>
        <topology evidence="1">Multi-pass membrane protein</topology>
    </subcellularLocation>
</comment>
<feature type="transmembrane region" description="Helical" evidence="8">
    <location>
        <begin position="190"/>
        <end position="211"/>
    </location>
</feature>
<dbReference type="PANTHER" id="PTHR10361:SF28">
    <property type="entry name" value="P3 PROTEIN-RELATED"/>
    <property type="match status" value="1"/>
</dbReference>
<feature type="compositionally biased region" description="Polar residues" evidence="7">
    <location>
        <begin position="459"/>
        <end position="474"/>
    </location>
</feature>
<dbReference type="EMBL" id="IACT01007863">
    <property type="protein sequence ID" value="LAC26975.1"/>
    <property type="molecule type" value="mRNA"/>
</dbReference>
<evidence type="ECO:0000256" key="5">
    <source>
        <dbReference type="ARBA" id="ARBA00022989"/>
    </source>
</evidence>
<feature type="transmembrane region" description="Helical" evidence="8">
    <location>
        <begin position="249"/>
        <end position="275"/>
    </location>
</feature>
<keyword evidence="5 8" id="KW-1133">Transmembrane helix</keyword>
<accession>A0A6A7GBX6</accession>
<dbReference type="Pfam" id="PF01758">
    <property type="entry name" value="SBF"/>
    <property type="match status" value="1"/>
</dbReference>
<dbReference type="InterPro" id="IPR002657">
    <property type="entry name" value="BilAc:Na_symport/Acr3"/>
</dbReference>
<dbReference type="Gene3D" id="1.20.1530.20">
    <property type="match status" value="1"/>
</dbReference>
<evidence type="ECO:0000256" key="8">
    <source>
        <dbReference type="SAM" id="Phobius"/>
    </source>
</evidence>
<protein>
    <submittedName>
        <fullName evidence="10">Ileal sodium/bile acid cotransporter-like</fullName>
    </submittedName>
</protein>
<evidence type="ECO:0000313" key="10">
    <source>
        <dbReference type="EMBL" id="LAC26975.1"/>
    </source>
</evidence>
<dbReference type="InterPro" id="IPR038770">
    <property type="entry name" value="Na+/solute_symporter_sf"/>
</dbReference>
<sequence>MEGAMRRTVSVAVLLLVLCTRPNKAQITSSSINNTAATAEAMNIMFTPPELIKIPAESEYVVNWTTTVQEEVHAVEITVTDPGVLKVTGSGPRSWWLVVSPSSNVTAAGTFNITTLLLGYSNVTLTLYNEKEQIIGNGTMRTSVLNKDQILNKIFSASLGVLIGLIYVNMGATINLDVIKEIAKKPIGPVVGLVCQYGGMPLIAFGLSQVIFSDSPLLQLGMFLSGTCPGGGASNMWTHLLGGRLDLSIMMTFTSTMFAFISVPAWVLLLGPLIVDDSNFQIPFVKIVIIVVTLVVPCFVGILIQKFLPKVAAFLKKLLTPFSIFNILYILTFGLYANRYIFYVIDARIILAGLALPVIGYLLGIVVSMLLRLDRPDVIAISIETGIQNAAIALFILNATLEAPAGQLAAVVPAASVIMTPVPLVIAYIVKTIYGKVQSRRNKGDGTEVAVERGGNAEKTANGSSIQMNNSLNKSAGIDNPAADLSDRAI</sequence>
<keyword evidence="9" id="KW-0732">Signal</keyword>
<organism evidence="10">
    <name type="scientific">Hirondellea gigas</name>
    <dbReference type="NCBI Taxonomy" id="1518452"/>
    <lineage>
        <taxon>Eukaryota</taxon>
        <taxon>Metazoa</taxon>
        <taxon>Ecdysozoa</taxon>
        <taxon>Arthropoda</taxon>
        <taxon>Crustacea</taxon>
        <taxon>Multicrustacea</taxon>
        <taxon>Malacostraca</taxon>
        <taxon>Eumalacostraca</taxon>
        <taxon>Peracarida</taxon>
        <taxon>Amphipoda</taxon>
        <taxon>Amphilochidea</taxon>
        <taxon>Lysianassida</taxon>
        <taxon>Lysianassidira</taxon>
        <taxon>Lysianassoidea</taxon>
        <taxon>Lysianassidae</taxon>
        <taxon>Hirondellea</taxon>
    </lineage>
</organism>
<dbReference type="GO" id="GO:0016020">
    <property type="term" value="C:membrane"/>
    <property type="evidence" value="ECO:0007669"/>
    <property type="project" value="UniProtKB-SubCell"/>
</dbReference>
<dbReference type="PANTHER" id="PTHR10361">
    <property type="entry name" value="SODIUM-BILE ACID COTRANSPORTER"/>
    <property type="match status" value="1"/>
</dbReference>
<keyword evidence="6 8" id="KW-0472">Membrane</keyword>
<evidence type="ECO:0000256" key="3">
    <source>
        <dbReference type="ARBA" id="ARBA00022692"/>
    </source>
</evidence>
<comment type="similarity">
    <text evidence="2">Belongs to the bile acid:sodium symporter (BASS) (TC 2.A.28) family.</text>
</comment>
<feature type="transmembrane region" description="Helical" evidence="8">
    <location>
        <begin position="318"/>
        <end position="337"/>
    </location>
</feature>
<name>A0A6A7GBX6_9CRUS</name>
<evidence type="ECO:0000256" key="9">
    <source>
        <dbReference type="SAM" id="SignalP"/>
    </source>
</evidence>
<feature type="transmembrane region" description="Helical" evidence="8">
    <location>
        <begin position="287"/>
        <end position="306"/>
    </location>
</feature>
<proteinExistence type="evidence at transcript level"/>
<dbReference type="AlphaFoldDB" id="A0A6A7GBX6"/>
<evidence type="ECO:0000256" key="6">
    <source>
        <dbReference type="ARBA" id="ARBA00023136"/>
    </source>
</evidence>
<keyword evidence="3 8" id="KW-0812">Transmembrane</keyword>
<feature type="chain" id="PRO_5025347426" evidence="9">
    <location>
        <begin position="26"/>
        <end position="490"/>
    </location>
</feature>